<dbReference type="CDD" id="cd03784">
    <property type="entry name" value="GT1_Gtf-like"/>
    <property type="match status" value="1"/>
</dbReference>
<dbReference type="PANTHER" id="PTHR11926">
    <property type="entry name" value="GLUCOSYL/GLUCURONOSYL TRANSFERASES"/>
    <property type="match status" value="1"/>
</dbReference>
<dbReference type="EC" id="2.4.1.-" evidence="4"/>
<evidence type="ECO:0000256" key="4">
    <source>
        <dbReference type="RuleBase" id="RU362057"/>
    </source>
</evidence>
<organism evidence="5 6">
    <name type="scientific">Lolium multiflorum</name>
    <name type="common">Italian ryegrass</name>
    <name type="synonym">Lolium perenne subsp. multiflorum</name>
    <dbReference type="NCBI Taxonomy" id="4521"/>
    <lineage>
        <taxon>Eukaryota</taxon>
        <taxon>Viridiplantae</taxon>
        <taxon>Streptophyta</taxon>
        <taxon>Embryophyta</taxon>
        <taxon>Tracheophyta</taxon>
        <taxon>Spermatophyta</taxon>
        <taxon>Magnoliopsida</taxon>
        <taxon>Liliopsida</taxon>
        <taxon>Poales</taxon>
        <taxon>Poaceae</taxon>
        <taxon>BOP clade</taxon>
        <taxon>Pooideae</taxon>
        <taxon>Poodae</taxon>
        <taxon>Poeae</taxon>
        <taxon>Poeae Chloroplast Group 2 (Poeae type)</taxon>
        <taxon>Loliodinae</taxon>
        <taxon>Loliinae</taxon>
        <taxon>Lolium</taxon>
    </lineage>
</organism>
<comment type="similarity">
    <text evidence="1 3">Belongs to the UDP-glycosyltransferase family.</text>
</comment>
<dbReference type="FunFam" id="3.40.50.2000:FF:000138">
    <property type="entry name" value="Glycosyltransferase"/>
    <property type="match status" value="1"/>
</dbReference>
<dbReference type="AlphaFoldDB" id="A0AAD8T1H1"/>
<dbReference type="InterPro" id="IPR002213">
    <property type="entry name" value="UDP_glucos_trans"/>
</dbReference>
<accession>A0AAD8T1H1</accession>
<gene>
    <name evidence="5" type="ORF">QYE76_055919</name>
</gene>
<dbReference type="Proteomes" id="UP001231189">
    <property type="component" value="Unassembled WGS sequence"/>
</dbReference>
<dbReference type="GO" id="GO:0080043">
    <property type="term" value="F:quercetin 3-O-glucosyltransferase activity"/>
    <property type="evidence" value="ECO:0007669"/>
    <property type="project" value="TreeGrafter"/>
</dbReference>
<reference evidence="5" key="1">
    <citation type="submission" date="2023-07" db="EMBL/GenBank/DDBJ databases">
        <title>A chromosome-level genome assembly of Lolium multiflorum.</title>
        <authorList>
            <person name="Chen Y."/>
            <person name="Copetti D."/>
            <person name="Kolliker R."/>
            <person name="Studer B."/>
        </authorList>
    </citation>
    <scope>NUCLEOTIDE SEQUENCE</scope>
    <source>
        <strain evidence="5">02402/16</strain>
        <tissue evidence="5">Leaf</tissue>
    </source>
</reference>
<dbReference type="Pfam" id="PF00201">
    <property type="entry name" value="UDPGT"/>
    <property type="match status" value="1"/>
</dbReference>
<keyword evidence="6" id="KW-1185">Reference proteome</keyword>
<proteinExistence type="inferred from homology"/>
<dbReference type="GO" id="GO:0080044">
    <property type="term" value="F:quercetin 7-O-glucosyltransferase activity"/>
    <property type="evidence" value="ECO:0007669"/>
    <property type="project" value="TreeGrafter"/>
</dbReference>
<keyword evidence="2 3" id="KW-0808">Transferase</keyword>
<name>A0AAD8T1H1_LOLMU</name>
<sequence length="462" mass="50722">MASMAAAAGARHVVALPYPGRGHINPMLVVCRQLVAADRALTVTVVVTEEWHGLLASAGVPSTLPNSIRLATIPNVIPSEHGRGADHAGFIEAVCYRMGETVEQLLDRLERRPLAVVADTYLPWALTACARRGIPVCSLWTQPATFFLALYNLDLWPPVDGRHSDEELRIRSLEEHVPVPCLSSVRLSDLKIFRAWERPMKIAAELFGNVRKAQCVLFTSFLELEPCAINAIAESLPCPVYPIGPSIPFNGDNWVQDEEQRKWLDAQPANSVLYVSFGSFVAMPPSQFEEIAMGLRDSGVRFFWVARDRAADLRQKCGGNGLAVAWCEQQKVLCHPSVGGFLSHCGWNSVLEAVCAGVPLLAFPVSWDQLVNARMVAEEWKVGIDLREQRGEDGTVGRAAISAAVRKLMDFDSGVGQEMRTRAAQLRHVSRSTVQEGGSSHRSFNGFLQDLVEGKLEATETC</sequence>
<evidence type="ECO:0000313" key="6">
    <source>
        <dbReference type="Proteomes" id="UP001231189"/>
    </source>
</evidence>
<dbReference type="Gene3D" id="3.40.50.2000">
    <property type="entry name" value="Glycogen Phosphorylase B"/>
    <property type="match status" value="2"/>
</dbReference>
<protein>
    <recommendedName>
        <fullName evidence="4">Glycosyltransferase</fullName>
        <ecNumber evidence="4">2.4.1.-</ecNumber>
    </recommendedName>
</protein>
<dbReference type="EMBL" id="JAUUTY010000003">
    <property type="protein sequence ID" value="KAK1667760.1"/>
    <property type="molecule type" value="Genomic_DNA"/>
</dbReference>
<evidence type="ECO:0000256" key="2">
    <source>
        <dbReference type="ARBA" id="ARBA00022679"/>
    </source>
</evidence>
<evidence type="ECO:0000313" key="5">
    <source>
        <dbReference type="EMBL" id="KAK1667760.1"/>
    </source>
</evidence>
<comment type="caution">
    <text evidence="5">The sequence shown here is derived from an EMBL/GenBank/DDBJ whole genome shotgun (WGS) entry which is preliminary data.</text>
</comment>
<dbReference type="InterPro" id="IPR035595">
    <property type="entry name" value="UDP_glycos_trans_CS"/>
</dbReference>
<evidence type="ECO:0000256" key="1">
    <source>
        <dbReference type="ARBA" id="ARBA00009995"/>
    </source>
</evidence>
<dbReference type="SUPFAM" id="SSF53756">
    <property type="entry name" value="UDP-Glycosyltransferase/glycogen phosphorylase"/>
    <property type="match status" value="1"/>
</dbReference>
<evidence type="ECO:0000256" key="3">
    <source>
        <dbReference type="RuleBase" id="RU003718"/>
    </source>
</evidence>
<dbReference type="PANTHER" id="PTHR11926:SF1395">
    <property type="entry name" value="GLYCOSYLTRANSFERASE"/>
    <property type="match status" value="1"/>
</dbReference>
<dbReference type="PROSITE" id="PS00375">
    <property type="entry name" value="UDPGT"/>
    <property type="match status" value="1"/>
</dbReference>
<keyword evidence="3" id="KW-0328">Glycosyltransferase</keyword>